<dbReference type="AlphaFoldDB" id="T1GZ51"/>
<evidence type="ECO:0000259" key="7">
    <source>
        <dbReference type="PROSITE" id="PS50240"/>
    </source>
</evidence>
<reference evidence="9" key="1">
    <citation type="submission" date="2013-02" db="EMBL/GenBank/DDBJ databases">
        <authorList>
            <person name="Hughes D."/>
        </authorList>
    </citation>
    <scope>NUCLEOTIDE SEQUENCE</scope>
    <source>
        <strain>Durham</strain>
        <strain evidence="9">NC isolate 2 -- Noor lab</strain>
    </source>
</reference>
<protein>
    <recommendedName>
        <fullName evidence="7">Peptidase S1 domain-containing protein</fullName>
    </recommendedName>
</protein>
<dbReference type="Gene3D" id="2.40.10.10">
    <property type="entry name" value="Trypsin-like serine proteases"/>
    <property type="match status" value="1"/>
</dbReference>
<dbReference type="InterPro" id="IPR001314">
    <property type="entry name" value="Peptidase_S1A"/>
</dbReference>
<evidence type="ECO:0000256" key="4">
    <source>
        <dbReference type="ARBA" id="ARBA00023157"/>
    </source>
</evidence>
<dbReference type="FunFam" id="2.40.10.10:FF:000028">
    <property type="entry name" value="Serine protease easter"/>
    <property type="match status" value="1"/>
</dbReference>
<dbReference type="GO" id="GO:0006508">
    <property type="term" value="P:proteolysis"/>
    <property type="evidence" value="ECO:0007669"/>
    <property type="project" value="InterPro"/>
</dbReference>
<dbReference type="PROSITE" id="PS50240">
    <property type="entry name" value="TRYPSIN_DOM"/>
    <property type="match status" value="1"/>
</dbReference>
<dbReference type="PANTHER" id="PTHR24256">
    <property type="entry name" value="TRYPTASE-RELATED"/>
    <property type="match status" value="1"/>
</dbReference>
<evidence type="ECO:0000256" key="2">
    <source>
        <dbReference type="ARBA" id="ARBA00022837"/>
    </source>
</evidence>
<keyword evidence="3" id="KW-0865">Zymogen</keyword>
<evidence type="ECO:0000256" key="3">
    <source>
        <dbReference type="ARBA" id="ARBA00023145"/>
    </source>
</evidence>
<dbReference type="Proteomes" id="UP000015102">
    <property type="component" value="Unassembled WGS sequence"/>
</dbReference>
<keyword evidence="9" id="KW-1185">Reference proteome</keyword>
<proteinExistence type="inferred from homology"/>
<dbReference type="HOGENOM" id="CLU_2392232_0_0_1"/>
<sequence>SYDFKCGGSLISPRYVLTAAHCLSNTLYLLKYNFKCFFSLNRISVRLGEHTLDNDEDCRVSPSGRRRCAPPVKDVSIEMQIKHPQYDKNKKINDIALLRLSESIPLNDRG</sequence>
<dbReference type="PRINTS" id="PR00722">
    <property type="entry name" value="CHYMOTRYPSIN"/>
</dbReference>
<dbReference type="InterPro" id="IPR018114">
    <property type="entry name" value="TRYPSIN_HIS"/>
</dbReference>
<evidence type="ECO:0000256" key="6">
    <source>
        <dbReference type="ARBA" id="ARBA00024195"/>
    </source>
</evidence>
<evidence type="ECO:0000313" key="9">
    <source>
        <dbReference type="Proteomes" id="UP000015102"/>
    </source>
</evidence>
<dbReference type="InterPro" id="IPR051487">
    <property type="entry name" value="Ser/Thr_Proteases_Immune/Dev"/>
</dbReference>
<comment type="similarity">
    <text evidence="6">Belongs to the peptidase S1 family. CLIP subfamily.</text>
</comment>
<keyword evidence="1" id="KW-0732">Signal</keyword>
<keyword evidence="4" id="KW-1015">Disulfide bond</keyword>
<dbReference type="InterPro" id="IPR001254">
    <property type="entry name" value="Trypsin_dom"/>
</dbReference>
<dbReference type="PROSITE" id="PS00134">
    <property type="entry name" value="TRYPSIN_HIS"/>
    <property type="match status" value="1"/>
</dbReference>
<dbReference type="Pfam" id="PF00089">
    <property type="entry name" value="Trypsin"/>
    <property type="match status" value="1"/>
</dbReference>
<keyword evidence="5" id="KW-0325">Glycoprotein</keyword>
<dbReference type="EMBL" id="CAQQ02101715">
    <property type="status" value="NOT_ANNOTATED_CDS"/>
    <property type="molecule type" value="Genomic_DNA"/>
</dbReference>
<dbReference type="OMA" id="ANCVIRR"/>
<dbReference type="STRING" id="36166.T1GZ51"/>
<evidence type="ECO:0000256" key="1">
    <source>
        <dbReference type="ARBA" id="ARBA00022729"/>
    </source>
</evidence>
<dbReference type="InterPro" id="IPR009003">
    <property type="entry name" value="Peptidase_S1_PA"/>
</dbReference>
<dbReference type="GO" id="GO:0004252">
    <property type="term" value="F:serine-type endopeptidase activity"/>
    <property type="evidence" value="ECO:0007669"/>
    <property type="project" value="InterPro"/>
</dbReference>
<evidence type="ECO:0000313" key="8">
    <source>
        <dbReference type="EnsemblMetazoa" id="MESCA009145-PA"/>
    </source>
</evidence>
<dbReference type="InterPro" id="IPR043504">
    <property type="entry name" value="Peptidase_S1_PA_chymotrypsin"/>
</dbReference>
<keyword evidence="2" id="KW-0106">Calcium</keyword>
<reference evidence="8" key="2">
    <citation type="submission" date="2015-06" db="UniProtKB">
        <authorList>
            <consortium name="EnsemblMetazoa"/>
        </authorList>
    </citation>
    <scope>IDENTIFICATION</scope>
</reference>
<name>T1GZ51_MEGSC</name>
<evidence type="ECO:0000256" key="5">
    <source>
        <dbReference type="ARBA" id="ARBA00023180"/>
    </source>
</evidence>
<feature type="domain" description="Peptidase S1" evidence="7">
    <location>
        <begin position="1"/>
        <end position="110"/>
    </location>
</feature>
<accession>T1GZ51</accession>
<dbReference type="EnsemblMetazoa" id="MESCA009145-RA">
    <property type="protein sequence ID" value="MESCA009145-PA"/>
    <property type="gene ID" value="MESCA009145"/>
</dbReference>
<dbReference type="SUPFAM" id="SSF50494">
    <property type="entry name" value="Trypsin-like serine proteases"/>
    <property type="match status" value="1"/>
</dbReference>
<organism evidence="8 9">
    <name type="scientific">Megaselia scalaris</name>
    <name type="common">Humpbacked fly</name>
    <name type="synonym">Phora scalaris</name>
    <dbReference type="NCBI Taxonomy" id="36166"/>
    <lineage>
        <taxon>Eukaryota</taxon>
        <taxon>Metazoa</taxon>
        <taxon>Ecdysozoa</taxon>
        <taxon>Arthropoda</taxon>
        <taxon>Hexapoda</taxon>
        <taxon>Insecta</taxon>
        <taxon>Pterygota</taxon>
        <taxon>Neoptera</taxon>
        <taxon>Endopterygota</taxon>
        <taxon>Diptera</taxon>
        <taxon>Brachycera</taxon>
        <taxon>Muscomorpha</taxon>
        <taxon>Platypezoidea</taxon>
        <taxon>Phoridae</taxon>
        <taxon>Megaseliini</taxon>
        <taxon>Megaselia</taxon>
    </lineage>
</organism>